<dbReference type="EMBL" id="LGRX02030085">
    <property type="protein sequence ID" value="KAK3246179.1"/>
    <property type="molecule type" value="Genomic_DNA"/>
</dbReference>
<dbReference type="GO" id="GO:0004252">
    <property type="term" value="F:serine-type endopeptidase activity"/>
    <property type="evidence" value="ECO:0007669"/>
    <property type="project" value="InterPro"/>
</dbReference>
<evidence type="ECO:0000256" key="8">
    <source>
        <dbReference type="ARBA" id="ARBA00022989"/>
    </source>
</evidence>
<sequence length="524" mass="57971">MISATRGLRLLARLPQRSDNCQHRLPSQTSSQAATLLRGFCANPERNDRSSWESNEPSHAKEVEASPTWRGYFPDMFLNKQVFEQHLTTQRNILSYVTGGGMFVAGSGVLAYKYLNLSLLDASGIGLTTVGAAIVLRRLSQDGSKKDNTPPEKAPRRFSFQLWNDQHRLSGDLEELNNVSDRTLIPNQNSPELPRISMDTYKVLAEKMAARKTERQKVKAEQAKHKNTALLEDLNAGVSIQEIAEKFSPRVFIVNFDTAARPVGPPGRGQTLLQQFTDTISMLVAVCSKYDEVVVKVSSPGGSVIDYGYASSQLLRLKRAGVRTTVCVDKVAASGGYMMACVADQILAAPFAFIGSIGVVAQLPNFNKVLTKNDIDFMLFTAGKYKRTVTVLGENTQEGIDKYQQDIEEIHTAFKDHVASHRVAVEIDEVATGETWLGLQAIQRGLVDDLMTSDEYIRSKSTTHDIIVVSEFKKKRGLVDLIERSLEASAEALSSVTSSFSWLKGDFDKSQGIRVENQSPFRPQ</sequence>
<dbReference type="GO" id="GO:0005886">
    <property type="term" value="C:plasma membrane"/>
    <property type="evidence" value="ECO:0007669"/>
    <property type="project" value="UniProtKB-SubCell"/>
</dbReference>
<dbReference type="Pfam" id="PF01343">
    <property type="entry name" value="Peptidase_S49"/>
    <property type="match status" value="1"/>
</dbReference>
<organism evidence="12 13">
    <name type="scientific">Cymbomonas tetramitiformis</name>
    <dbReference type="NCBI Taxonomy" id="36881"/>
    <lineage>
        <taxon>Eukaryota</taxon>
        <taxon>Viridiplantae</taxon>
        <taxon>Chlorophyta</taxon>
        <taxon>Pyramimonadophyceae</taxon>
        <taxon>Pyramimonadales</taxon>
        <taxon>Pyramimonadaceae</taxon>
        <taxon>Cymbomonas</taxon>
    </lineage>
</organism>
<evidence type="ECO:0000313" key="12">
    <source>
        <dbReference type="EMBL" id="KAK3246179.1"/>
    </source>
</evidence>
<keyword evidence="13" id="KW-1185">Reference proteome</keyword>
<protein>
    <submittedName>
        <fullName evidence="12">Uncharacterized protein</fullName>
    </submittedName>
</protein>
<evidence type="ECO:0000313" key="13">
    <source>
        <dbReference type="Proteomes" id="UP001190700"/>
    </source>
</evidence>
<proteinExistence type="inferred from homology"/>
<gene>
    <name evidence="12" type="ORF">CYMTET_44275</name>
</gene>
<evidence type="ECO:0000256" key="9">
    <source>
        <dbReference type="ARBA" id="ARBA00023136"/>
    </source>
</evidence>
<evidence type="ECO:0000256" key="3">
    <source>
        <dbReference type="ARBA" id="ARBA00022475"/>
    </source>
</evidence>
<comment type="caution">
    <text evidence="12">The sequence shown here is derived from an EMBL/GenBank/DDBJ whole genome shotgun (WGS) entry which is preliminary data.</text>
</comment>
<keyword evidence="7" id="KW-0720">Serine protease</keyword>
<dbReference type="Gene3D" id="6.20.330.10">
    <property type="match status" value="1"/>
</dbReference>
<keyword evidence="4" id="KW-0645">Protease</keyword>
<evidence type="ECO:0000256" key="5">
    <source>
        <dbReference type="ARBA" id="ARBA00022692"/>
    </source>
</evidence>
<dbReference type="InterPro" id="IPR013703">
    <property type="entry name" value="Peptidase_S49_N_proteobac"/>
</dbReference>
<dbReference type="Pfam" id="PF08496">
    <property type="entry name" value="Peptidase_S49_N"/>
    <property type="match status" value="1"/>
</dbReference>
<keyword evidence="3" id="KW-1003">Cell membrane</keyword>
<evidence type="ECO:0000256" key="1">
    <source>
        <dbReference type="ARBA" id="ARBA00004236"/>
    </source>
</evidence>
<keyword evidence="5" id="KW-0812">Transmembrane</keyword>
<evidence type="ECO:0000259" key="11">
    <source>
        <dbReference type="Pfam" id="PF08496"/>
    </source>
</evidence>
<dbReference type="Proteomes" id="UP001190700">
    <property type="component" value="Unassembled WGS sequence"/>
</dbReference>
<feature type="domain" description="Peptidase S49" evidence="10">
    <location>
        <begin position="318"/>
        <end position="461"/>
    </location>
</feature>
<comment type="subcellular location">
    <subcellularLocation>
        <location evidence="1">Cell membrane</location>
    </subcellularLocation>
</comment>
<dbReference type="PANTHER" id="PTHR42987:SF4">
    <property type="entry name" value="PROTEASE SOHB-RELATED"/>
    <property type="match status" value="1"/>
</dbReference>
<dbReference type="InterPro" id="IPR047272">
    <property type="entry name" value="S49_SppA_C"/>
</dbReference>
<keyword evidence="6" id="KW-0378">Hydrolase</keyword>
<keyword evidence="9" id="KW-0472">Membrane</keyword>
<feature type="domain" description="Peptidase S49 N-terminal proteobacteria" evidence="11">
    <location>
        <begin position="203"/>
        <end position="314"/>
    </location>
</feature>
<reference evidence="12 13" key="1">
    <citation type="journal article" date="2015" name="Genome Biol. Evol.">
        <title>Comparative Genomics of a Bacterivorous Green Alga Reveals Evolutionary Causalities and Consequences of Phago-Mixotrophic Mode of Nutrition.</title>
        <authorList>
            <person name="Burns J.A."/>
            <person name="Paasch A."/>
            <person name="Narechania A."/>
            <person name="Kim E."/>
        </authorList>
    </citation>
    <scope>NUCLEOTIDE SEQUENCE [LARGE SCALE GENOMIC DNA]</scope>
    <source>
        <strain evidence="12 13">PLY_AMNH</strain>
    </source>
</reference>
<accession>A0AAE0C1R0</accession>
<evidence type="ECO:0000256" key="2">
    <source>
        <dbReference type="ARBA" id="ARBA00008683"/>
    </source>
</evidence>
<dbReference type="PANTHER" id="PTHR42987">
    <property type="entry name" value="PEPTIDASE S49"/>
    <property type="match status" value="1"/>
</dbReference>
<keyword evidence="8" id="KW-1133">Transmembrane helix</keyword>
<dbReference type="SUPFAM" id="SSF52096">
    <property type="entry name" value="ClpP/crotonase"/>
    <property type="match status" value="1"/>
</dbReference>
<dbReference type="GO" id="GO:0006508">
    <property type="term" value="P:proteolysis"/>
    <property type="evidence" value="ECO:0007669"/>
    <property type="project" value="UniProtKB-KW"/>
</dbReference>
<dbReference type="CDD" id="cd07023">
    <property type="entry name" value="S49_Sppa_N_C"/>
    <property type="match status" value="1"/>
</dbReference>
<dbReference type="Gene3D" id="3.90.226.10">
    <property type="entry name" value="2-enoyl-CoA Hydratase, Chain A, domain 1"/>
    <property type="match status" value="1"/>
</dbReference>
<dbReference type="AlphaFoldDB" id="A0AAE0C1R0"/>
<evidence type="ECO:0000256" key="7">
    <source>
        <dbReference type="ARBA" id="ARBA00022825"/>
    </source>
</evidence>
<dbReference type="InterPro" id="IPR029045">
    <property type="entry name" value="ClpP/crotonase-like_dom_sf"/>
</dbReference>
<evidence type="ECO:0000256" key="4">
    <source>
        <dbReference type="ARBA" id="ARBA00022670"/>
    </source>
</evidence>
<comment type="similarity">
    <text evidence="2">Belongs to the peptidase S49 family.</text>
</comment>
<evidence type="ECO:0000259" key="10">
    <source>
        <dbReference type="Pfam" id="PF01343"/>
    </source>
</evidence>
<dbReference type="NCBIfam" id="NF008745">
    <property type="entry name" value="PRK11778.1"/>
    <property type="match status" value="1"/>
</dbReference>
<evidence type="ECO:0000256" key="6">
    <source>
        <dbReference type="ARBA" id="ARBA00022801"/>
    </source>
</evidence>
<name>A0AAE0C1R0_9CHLO</name>
<dbReference type="InterPro" id="IPR002142">
    <property type="entry name" value="Peptidase_S49"/>
</dbReference>